<dbReference type="GO" id="GO:0005829">
    <property type="term" value="C:cytosol"/>
    <property type="evidence" value="ECO:0007669"/>
    <property type="project" value="TreeGrafter"/>
</dbReference>
<sequence length="536" mass="56368">MKRFYNHRDTIVSEAIDGLLRSSFGAGVCRLEGYDNIHVVLRRNWDKSQVALISGGGSGHEPAHAGFVGQGMLTAAVCGSLFASPGVDAILAAIMAVSGDAGCLLIVKNYTGDRLNFGLAAEQARALGYKVEMVIVADDVALGRSKNARGIAGTVLVQKIAGNKAASGATLEEVTEAARDAAMSVVSLGLALSDCNVFDNDHEPRLGDDEAELGLGIHGEPGAERIDVARLDELVERATTRLTEQAPDGDLAVMVNMLGAVPVIEAQAIVDALSRTALAERIKWIVGPAPIMTALDMNGFSLSLLPAKKEFVEALSAPVEPGAWPRLAPFGDVETQKTPELPDTFVDVPTQNAFVEALIQKGAKTLCDNERALNALDAKIGDGDAGSTFAESARYIVQDLQRLPLNSPKALCATLGRLLARHAGGSSGVLLSIMFAAAGQCDDWREGLQRGAERMQSYGGASLGDRTMLDALLPAIESLRQGNGLAQIAKAAREGADKTKTMKARAGRASYVPDDQLRDIPDPGAEAIARLLEGLV</sequence>
<evidence type="ECO:0000313" key="1">
    <source>
        <dbReference type="EMBL" id="AOX17419.1"/>
    </source>
</evidence>
<dbReference type="PANTHER" id="PTHR28629">
    <property type="entry name" value="TRIOKINASE/FMN CYCLASE"/>
    <property type="match status" value="1"/>
</dbReference>
<dbReference type="PROSITE" id="PS51481">
    <property type="entry name" value="DHAK"/>
    <property type="match status" value="1"/>
</dbReference>
<gene>
    <name evidence="1" type="ORF">A0U89_10025</name>
</gene>
<dbReference type="STRING" id="153496.A0U89_10025"/>
<keyword evidence="1" id="KW-0808">Transferase</keyword>
<dbReference type="EMBL" id="CP014674">
    <property type="protein sequence ID" value="AOX17419.1"/>
    <property type="molecule type" value="Genomic_DNA"/>
</dbReference>
<name>A0A1D8UUV1_9PROT</name>
<organism evidence="1 2">
    <name type="scientific">Kozakia baliensis</name>
    <dbReference type="NCBI Taxonomy" id="153496"/>
    <lineage>
        <taxon>Bacteria</taxon>
        <taxon>Pseudomonadati</taxon>
        <taxon>Pseudomonadota</taxon>
        <taxon>Alphaproteobacteria</taxon>
        <taxon>Acetobacterales</taxon>
        <taxon>Acetobacteraceae</taxon>
        <taxon>Kozakia</taxon>
    </lineage>
</organism>
<dbReference type="Gene3D" id="3.30.1180.20">
    <property type="entry name" value="Dihydroxyacetone kinase, domain 2"/>
    <property type="match status" value="1"/>
</dbReference>
<dbReference type="Gene3D" id="3.40.50.10440">
    <property type="entry name" value="Dihydroxyacetone kinase, domain 1"/>
    <property type="match status" value="1"/>
</dbReference>
<dbReference type="InterPro" id="IPR004006">
    <property type="entry name" value="DhaK_dom"/>
</dbReference>
<dbReference type="PANTHER" id="PTHR28629:SF4">
    <property type="entry name" value="TRIOKINASE_FMN CYCLASE"/>
    <property type="match status" value="1"/>
</dbReference>
<dbReference type="AlphaFoldDB" id="A0A1D8UUV1"/>
<dbReference type="SUPFAM" id="SSF101473">
    <property type="entry name" value="DhaL-like"/>
    <property type="match status" value="1"/>
</dbReference>
<dbReference type="Proteomes" id="UP000179145">
    <property type="component" value="Chromosome"/>
</dbReference>
<dbReference type="InterPro" id="IPR036117">
    <property type="entry name" value="DhaL_dom_sf"/>
</dbReference>
<dbReference type="RefSeq" id="WP_070403019.1">
    <property type="nucleotide sequence ID" value="NZ_BJVW01000001.1"/>
</dbReference>
<keyword evidence="2" id="KW-1185">Reference proteome</keyword>
<dbReference type="Pfam" id="PF02734">
    <property type="entry name" value="Dak2"/>
    <property type="match status" value="1"/>
</dbReference>
<dbReference type="Pfam" id="PF02733">
    <property type="entry name" value="Dak1"/>
    <property type="match status" value="1"/>
</dbReference>
<dbReference type="eggNOG" id="COG2376">
    <property type="taxonomic scope" value="Bacteria"/>
</dbReference>
<evidence type="ECO:0000313" key="2">
    <source>
        <dbReference type="Proteomes" id="UP000179145"/>
    </source>
</evidence>
<dbReference type="InterPro" id="IPR004007">
    <property type="entry name" value="DhaL_dom"/>
</dbReference>
<dbReference type="InterPro" id="IPR050861">
    <property type="entry name" value="Dihydroxyacetone_Kinase"/>
</dbReference>
<dbReference type="Gene3D" id="1.25.40.340">
    <property type="match status" value="1"/>
</dbReference>
<dbReference type="GO" id="GO:0004371">
    <property type="term" value="F:glycerone kinase activity"/>
    <property type="evidence" value="ECO:0007669"/>
    <property type="project" value="InterPro"/>
</dbReference>
<dbReference type="SMART" id="SM01120">
    <property type="entry name" value="Dak2"/>
    <property type="match status" value="1"/>
</dbReference>
<dbReference type="PROSITE" id="PS51480">
    <property type="entry name" value="DHAL"/>
    <property type="match status" value="1"/>
</dbReference>
<proteinExistence type="predicted"/>
<dbReference type="SUPFAM" id="SSF82549">
    <property type="entry name" value="DAK1/DegV-like"/>
    <property type="match status" value="1"/>
</dbReference>
<accession>A0A1D8UUV1</accession>
<reference evidence="1 2" key="1">
    <citation type="journal article" date="2016" name="Microb. Cell Fact.">
        <title>Dissection of exopolysaccharide biosynthesis in Kozakia baliensis.</title>
        <authorList>
            <person name="Brandt J.U."/>
            <person name="Jakob F."/>
            <person name="Behr J."/>
            <person name="Geissler A.J."/>
            <person name="Vogel R.F."/>
        </authorList>
    </citation>
    <scope>NUCLEOTIDE SEQUENCE [LARGE SCALE GENOMIC DNA]</scope>
    <source>
        <strain evidence="1 2">DSM 14400</strain>
    </source>
</reference>
<dbReference type="KEGG" id="kba:A0U89_10025"/>
<dbReference type="FunFam" id="1.25.40.340:FF:000002">
    <property type="entry name" value="Dihydroxyacetone kinase, L subunit"/>
    <property type="match status" value="1"/>
</dbReference>
<dbReference type="FunFam" id="3.40.50.10440:FF:000001">
    <property type="entry name" value="Dihydroxyacetone kinase, DhaK subunit"/>
    <property type="match status" value="1"/>
</dbReference>
<dbReference type="OrthoDB" id="9806345at2"/>
<keyword evidence="1" id="KW-0418">Kinase</keyword>
<protein>
    <submittedName>
        <fullName evidence="1">Dihydroxyacetone kinase</fullName>
    </submittedName>
</protein>
<dbReference type="GO" id="GO:0019563">
    <property type="term" value="P:glycerol catabolic process"/>
    <property type="evidence" value="ECO:0007669"/>
    <property type="project" value="TreeGrafter"/>
</dbReference>